<protein>
    <submittedName>
        <fullName evidence="9">Sugar ABC transporter permease</fullName>
    </submittedName>
</protein>
<evidence type="ECO:0000259" key="8">
    <source>
        <dbReference type="PROSITE" id="PS50928"/>
    </source>
</evidence>
<gene>
    <name evidence="9" type="ORF">IAG03_06340</name>
</gene>
<dbReference type="Gene3D" id="1.10.3720.10">
    <property type="entry name" value="MetI-like"/>
    <property type="match status" value="1"/>
</dbReference>
<evidence type="ECO:0000256" key="5">
    <source>
        <dbReference type="ARBA" id="ARBA00022989"/>
    </source>
</evidence>
<comment type="similarity">
    <text evidence="7">Belongs to the binding-protein-dependent transport system permease family.</text>
</comment>
<feature type="domain" description="ABC transmembrane type-1" evidence="8">
    <location>
        <begin position="72"/>
        <end position="290"/>
    </location>
</feature>
<dbReference type="EMBL" id="JACRSN010000007">
    <property type="protein sequence ID" value="MBC8533630.1"/>
    <property type="molecule type" value="Genomic_DNA"/>
</dbReference>
<keyword evidence="3" id="KW-1003">Cell membrane</keyword>
<dbReference type="Proteomes" id="UP000651482">
    <property type="component" value="Unassembled WGS sequence"/>
</dbReference>
<reference evidence="9" key="1">
    <citation type="submission" date="2020-08" db="EMBL/GenBank/DDBJ databases">
        <title>Genome public.</title>
        <authorList>
            <person name="Liu C."/>
            <person name="Sun Q."/>
        </authorList>
    </citation>
    <scope>NUCLEOTIDE SEQUENCE</scope>
    <source>
        <strain evidence="9">NSJ-40</strain>
    </source>
</reference>
<feature type="transmembrane region" description="Helical" evidence="7">
    <location>
        <begin position="111"/>
        <end position="132"/>
    </location>
</feature>
<keyword evidence="10" id="KW-1185">Reference proteome</keyword>
<feature type="transmembrane region" description="Helical" evidence="7">
    <location>
        <begin position="163"/>
        <end position="185"/>
    </location>
</feature>
<dbReference type="InterPro" id="IPR035906">
    <property type="entry name" value="MetI-like_sf"/>
</dbReference>
<name>A0A926HSA2_9FIRM</name>
<dbReference type="InterPro" id="IPR000515">
    <property type="entry name" value="MetI-like"/>
</dbReference>
<feature type="transmembrane region" description="Helical" evidence="7">
    <location>
        <begin position="271"/>
        <end position="290"/>
    </location>
</feature>
<dbReference type="GO" id="GO:0055085">
    <property type="term" value="P:transmembrane transport"/>
    <property type="evidence" value="ECO:0007669"/>
    <property type="project" value="InterPro"/>
</dbReference>
<comment type="subcellular location">
    <subcellularLocation>
        <location evidence="1 7">Cell membrane</location>
        <topology evidence="1 7">Multi-pass membrane protein</topology>
    </subcellularLocation>
</comment>
<evidence type="ECO:0000256" key="1">
    <source>
        <dbReference type="ARBA" id="ARBA00004651"/>
    </source>
</evidence>
<proteinExistence type="inferred from homology"/>
<evidence type="ECO:0000313" key="10">
    <source>
        <dbReference type="Proteomes" id="UP000651482"/>
    </source>
</evidence>
<sequence>MRKLRSKVLEADLFLMLPGILVIVFIQIVPTLYGVYLSLINYKVTKPNAPVKFVGLKNYLKVLTEGQFTNAVKNTLILGVVCVAAELLIGYAFALLLNVQIEKAKFAPGSQLFRGLLFMPYMLMGVVTGTIWKQMYDPTFGLFSYVMSFLGLKNVSWLADPNLALWSVCLIDIWYCSPFMMLIIASGMRSIDTSLYESAELDGIKWWQKIFHIQIPLLRPILSVAISIRMMDVLRIFDLIKVSTGGGPGNKTESLSFFVYNIAFEECNTSVGAAGAVLVMIVIMGFSLLITKLFNTASAE</sequence>
<keyword evidence="4 7" id="KW-0812">Transmembrane</keyword>
<dbReference type="RefSeq" id="WP_249319184.1">
    <property type="nucleotide sequence ID" value="NZ_JACRSN010000007.1"/>
</dbReference>
<evidence type="ECO:0000256" key="3">
    <source>
        <dbReference type="ARBA" id="ARBA00022475"/>
    </source>
</evidence>
<dbReference type="GO" id="GO:0005886">
    <property type="term" value="C:plasma membrane"/>
    <property type="evidence" value="ECO:0007669"/>
    <property type="project" value="UniProtKB-SubCell"/>
</dbReference>
<keyword evidence="6 7" id="KW-0472">Membrane</keyword>
<evidence type="ECO:0000313" key="9">
    <source>
        <dbReference type="EMBL" id="MBC8533630.1"/>
    </source>
</evidence>
<evidence type="ECO:0000256" key="2">
    <source>
        <dbReference type="ARBA" id="ARBA00022448"/>
    </source>
</evidence>
<keyword evidence="2 7" id="KW-0813">Transport</keyword>
<dbReference type="SUPFAM" id="SSF161098">
    <property type="entry name" value="MetI-like"/>
    <property type="match status" value="1"/>
</dbReference>
<evidence type="ECO:0000256" key="6">
    <source>
        <dbReference type="ARBA" id="ARBA00023136"/>
    </source>
</evidence>
<dbReference type="CDD" id="cd06261">
    <property type="entry name" value="TM_PBP2"/>
    <property type="match status" value="1"/>
</dbReference>
<feature type="transmembrane region" description="Helical" evidence="7">
    <location>
        <begin position="12"/>
        <end position="36"/>
    </location>
</feature>
<dbReference type="AlphaFoldDB" id="A0A926HSA2"/>
<dbReference type="PROSITE" id="PS50928">
    <property type="entry name" value="ABC_TM1"/>
    <property type="match status" value="1"/>
</dbReference>
<evidence type="ECO:0000256" key="4">
    <source>
        <dbReference type="ARBA" id="ARBA00022692"/>
    </source>
</evidence>
<comment type="caution">
    <text evidence="9">The sequence shown here is derived from an EMBL/GenBank/DDBJ whole genome shotgun (WGS) entry which is preliminary data.</text>
</comment>
<dbReference type="PANTHER" id="PTHR43005">
    <property type="entry name" value="BLR7065 PROTEIN"/>
    <property type="match status" value="1"/>
</dbReference>
<accession>A0A926HSA2</accession>
<keyword evidence="5 7" id="KW-1133">Transmembrane helix</keyword>
<evidence type="ECO:0000256" key="7">
    <source>
        <dbReference type="RuleBase" id="RU363032"/>
    </source>
</evidence>
<feature type="transmembrane region" description="Helical" evidence="7">
    <location>
        <begin position="76"/>
        <end position="99"/>
    </location>
</feature>
<organism evidence="9 10">
    <name type="scientific">Yeguia hominis</name>
    <dbReference type="NCBI Taxonomy" id="2763662"/>
    <lineage>
        <taxon>Bacteria</taxon>
        <taxon>Bacillati</taxon>
        <taxon>Bacillota</taxon>
        <taxon>Clostridia</taxon>
        <taxon>Eubacteriales</taxon>
        <taxon>Yeguiaceae</taxon>
        <taxon>Yeguia</taxon>
    </lineage>
</organism>
<dbReference type="Pfam" id="PF00528">
    <property type="entry name" value="BPD_transp_1"/>
    <property type="match status" value="1"/>
</dbReference>
<dbReference type="PANTHER" id="PTHR43005:SF1">
    <property type="entry name" value="SPERMIDINE_PUTRESCINE TRANSPORT SYSTEM PERMEASE PROTEIN"/>
    <property type="match status" value="1"/>
</dbReference>